<accession>A0ACB6FY46</accession>
<sequence>MNNTKTARQVTMRKDENLLPTSTRRKWLDLMELRDQRKREMLKEAAAKVDGRKMEGA</sequence>
<gene>
    <name evidence="1" type="ORF">AG0111_0g1682</name>
</gene>
<proteinExistence type="predicted"/>
<keyword evidence="2" id="KW-1185">Reference proteome</keyword>
<protein>
    <submittedName>
        <fullName evidence="1">Uncharacterized protein</fullName>
    </submittedName>
</protein>
<dbReference type="Proteomes" id="UP000293547">
    <property type="component" value="Unassembled WGS sequence"/>
</dbReference>
<reference evidence="1 2" key="1">
    <citation type="journal article" date="2019" name="bioRxiv">
        <title>Genomics, evolutionary history and diagnostics of the Alternaria alternata species group including apple and Asian pear pathotypes.</title>
        <authorList>
            <person name="Armitage A.D."/>
            <person name="Cockerton H.M."/>
            <person name="Sreenivasaprasad S."/>
            <person name="Woodhall J.W."/>
            <person name="Lane C.R."/>
            <person name="Harrison R.J."/>
            <person name="Clarkson J.P."/>
        </authorList>
    </citation>
    <scope>NUCLEOTIDE SEQUENCE [LARGE SCALE GENOMIC DNA]</scope>
    <source>
        <strain evidence="1 2">FERA 650</strain>
    </source>
</reference>
<evidence type="ECO:0000313" key="2">
    <source>
        <dbReference type="Proteomes" id="UP000293547"/>
    </source>
</evidence>
<evidence type="ECO:0000313" key="1">
    <source>
        <dbReference type="EMBL" id="KAB2109336.1"/>
    </source>
</evidence>
<dbReference type="EMBL" id="PDWZ02000001">
    <property type="protein sequence ID" value="KAB2109336.1"/>
    <property type="molecule type" value="Genomic_DNA"/>
</dbReference>
<name>A0ACB6FY46_9PLEO</name>
<comment type="caution">
    <text evidence="1">The sequence shown here is derived from an EMBL/GenBank/DDBJ whole genome shotgun (WGS) entry which is preliminary data.</text>
</comment>
<organism evidence="1 2">
    <name type="scientific">Alternaria gaisen</name>
    <dbReference type="NCBI Taxonomy" id="167740"/>
    <lineage>
        <taxon>Eukaryota</taxon>
        <taxon>Fungi</taxon>
        <taxon>Dikarya</taxon>
        <taxon>Ascomycota</taxon>
        <taxon>Pezizomycotina</taxon>
        <taxon>Dothideomycetes</taxon>
        <taxon>Pleosporomycetidae</taxon>
        <taxon>Pleosporales</taxon>
        <taxon>Pleosporineae</taxon>
        <taxon>Pleosporaceae</taxon>
        <taxon>Alternaria</taxon>
        <taxon>Alternaria sect. Alternaria</taxon>
    </lineage>
</organism>